<reference evidence="3 4" key="1">
    <citation type="submission" date="2019-01" db="EMBL/GenBank/DDBJ databases">
        <title>Mucilaginibacter antarcticum sp. nov., isolated from antarctic soil.</title>
        <authorList>
            <person name="Yan Y.-Q."/>
            <person name="Du Z.-J."/>
        </authorList>
    </citation>
    <scope>NUCLEOTIDE SEQUENCE [LARGE SCALE GENOMIC DNA]</scope>
    <source>
        <strain evidence="3 4">F01003</strain>
    </source>
</reference>
<protein>
    <submittedName>
        <fullName evidence="3">MBL fold metallo-hydrolase</fullName>
    </submittedName>
</protein>
<evidence type="ECO:0000313" key="4">
    <source>
        <dbReference type="Proteomes" id="UP000286701"/>
    </source>
</evidence>
<keyword evidence="3" id="KW-0378">Hydrolase</keyword>
<evidence type="ECO:0000313" key="3">
    <source>
        <dbReference type="EMBL" id="RWY55523.1"/>
    </source>
</evidence>
<dbReference type="SMART" id="SM00849">
    <property type="entry name" value="Lactamase_B"/>
    <property type="match status" value="1"/>
</dbReference>
<feature type="domain" description="Metallo-beta-lactamase" evidence="2">
    <location>
        <begin position="51"/>
        <end position="227"/>
    </location>
</feature>
<evidence type="ECO:0000259" key="2">
    <source>
        <dbReference type="SMART" id="SM00849"/>
    </source>
</evidence>
<keyword evidence="4" id="KW-1185">Reference proteome</keyword>
<dbReference type="OrthoDB" id="9769598at2"/>
<dbReference type="SUPFAM" id="SSF56281">
    <property type="entry name" value="Metallo-hydrolase/oxidoreductase"/>
    <property type="match status" value="1"/>
</dbReference>
<dbReference type="PANTHER" id="PTHR42951:SF4">
    <property type="entry name" value="ACYL-COENZYME A THIOESTERASE MBLAC2"/>
    <property type="match status" value="1"/>
</dbReference>
<proteinExistence type="inferred from homology"/>
<dbReference type="PANTHER" id="PTHR42951">
    <property type="entry name" value="METALLO-BETA-LACTAMASE DOMAIN-CONTAINING"/>
    <property type="match status" value="1"/>
</dbReference>
<comment type="similarity">
    <text evidence="1">Belongs to the metallo-beta-lactamase superfamily. Class-B beta-lactamase family.</text>
</comment>
<dbReference type="Proteomes" id="UP000286701">
    <property type="component" value="Unassembled WGS sequence"/>
</dbReference>
<evidence type="ECO:0000256" key="1">
    <source>
        <dbReference type="ARBA" id="ARBA00005250"/>
    </source>
</evidence>
<dbReference type="GO" id="GO:0016787">
    <property type="term" value="F:hydrolase activity"/>
    <property type="evidence" value="ECO:0007669"/>
    <property type="project" value="UniProtKB-KW"/>
</dbReference>
<dbReference type="Pfam" id="PF00753">
    <property type="entry name" value="Lactamase_B"/>
    <property type="match status" value="1"/>
</dbReference>
<dbReference type="CDD" id="cd16282">
    <property type="entry name" value="metallo-hydrolase-like_MBL-fold"/>
    <property type="match status" value="1"/>
</dbReference>
<dbReference type="InterPro" id="IPR001279">
    <property type="entry name" value="Metallo-B-lactamas"/>
</dbReference>
<dbReference type="GO" id="GO:0017001">
    <property type="term" value="P:antibiotic catabolic process"/>
    <property type="evidence" value="ECO:0007669"/>
    <property type="project" value="UniProtKB-ARBA"/>
</dbReference>
<sequence length="298" mass="32896">MERRQFLRNTALTAGAFAFLGNRSFASIVADPAYQVIPLRNNVGIFIEQGGTIAWMVNKEGIVVVDAQFPNTAPHLIAEMQKKSDKPFQWLINTHHHGDHTSGNIAFKGVAKNVAAHANSLINQKAAAVKQKKEDQQLYPDTTFTDKWKVKVGDEIVSGHYFGAGHTNGDAFIHFEHANIVHAGDLVFNKMHPYIDRSAGASCKHWPQALEAATKHFDKNTQYVFGHAFEPLKVTGTVEDVKQMQDYMEKLVAFVESSIKAGKTKDEILAAKAIPGVSLWQGDGIQRSLTAAYEELAV</sequence>
<comment type="caution">
    <text evidence="3">The sequence shown here is derived from an EMBL/GenBank/DDBJ whole genome shotgun (WGS) entry which is preliminary data.</text>
</comment>
<gene>
    <name evidence="3" type="ORF">EPL05_03870</name>
</gene>
<dbReference type="InterPro" id="IPR036866">
    <property type="entry name" value="RibonucZ/Hydroxyglut_hydro"/>
</dbReference>
<organism evidence="3 4">
    <name type="scientific">Mucilaginibacter gilvus</name>
    <dbReference type="NCBI Taxonomy" id="2305909"/>
    <lineage>
        <taxon>Bacteria</taxon>
        <taxon>Pseudomonadati</taxon>
        <taxon>Bacteroidota</taxon>
        <taxon>Sphingobacteriia</taxon>
        <taxon>Sphingobacteriales</taxon>
        <taxon>Sphingobacteriaceae</taxon>
        <taxon>Mucilaginibacter</taxon>
    </lineage>
</organism>
<accession>A0A3S3XCR6</accession>
<dbReference type="RefSeq" id="WP_128532291.1">
    <property type="nucleotide sequence ID" value="NZ_SBIW01000002.1"/>
</dbReference>
<name>A0A3S3XCR6_9SPHI</name>
<dbReference type="EMBL" id="SBIW01000002">
    <property type="protein sequence ID" value="RWY55523.1"/>
    <property type="molecule type" value="Genomic_DNA"/>
</dbReference>
<dbReference type="Gene3D" id="3.60.15.10">
    <property type="entry name" value="Ribonuclease Z/Hydroxyacylglutathione hydrolase-like"/>
    <property type="match status" value="1"/>
</dbReference>
<dbReference type="InterPro" id="IPR050855">
    <property type="entry name" value="NDM-1-like"/>
</dbReference>
<dbReference type="AlphaFoldDB" id="A0A3S3XCR6"/>